<sequence length="338" mass="36970">MANHFSFPSGFHLLIATHKRVFSWSHDGLVPVFRSATNGILAARQSGDGRGILAIADSQIVILQNVRPGMSREYKLKGEDGELRVLQFSSDSRTLFFTSTLSNAVQTYSIDYSRFLEPAQTHPSPPTVVATSSNSELLLVASDSPPTISIQNLSTRSAPLEFLPLASLSRVVCASFHPSHSTTFILGFADGTLAVYRIPTTSGWLALRPPSEIGRYERLHKASMGGIVAAEFIYGYDARVVSVGRDGKCRLVDFGRGTVMLRTWHISGPATSLSVLPVPKLSPPRRRHRRDADTEWKVLIAIGREDGKVLIFNTIGLLEREVKVGAGVFGLQWVEDGP</sequence>
<accession>A0A6A6R9T8</accession>
<dbReference type="OrthoDB" id="5362656at2759"/>
<reference evidence="1" key="1">
    <citation type="journal article" date="2020" name="Stud. Mycol.">
        <title>101 Dothideomycetes genomes: a test case for predicting lifestyles and emergence of pathogens.</title>
        <authorList>
            <person name="Haridas S."/>
            <person name="Albert R."/>
            <person name="Binder M."/>
            <person name="Bloem J."/>
            <person name="Labutti K."/>
            <person name="Salamov A."/>
            <person name="Andreopoulos B."/>
            <person name="Baker S."/>
            <person name="Barry K."/>
            <person name="Bills G."/>
            <person name="Bluhm B."/>
            <person name="Cannon C."/>
            <person name="Castanera R."/>
            <person name="Culley D."/>
            <person name="Daum C."/>
            <person name="Ezra D."/>
            <person name="Gonzalez J."/>
            <person name="Henrissat B."/>
            <person name="Kuo A."/>
            <person name="Liang C."/>
            <person name="Lipzen A."/>
            <person name="Lutzoni F."/>
            <person name="Magnuson J."/>
            <person name="Mondo S."/>
            <person name="Nolan M."/>
            <person name="Ohm R."/>
            <person name="Pangilinan J."/>
            <person name="Park H.-J."/>
            <person name="Ramirez L."/>
            <person name="Alfaro M."/>
            <person name="Sun H."/>
            <person name="Tritt A."/>
            <person name="Yoshinaga Y."/>
            <person name="Zwiers L.-H."/>
            <person name="Turgeon B."/>
            <person name="Goodwin S."/>
            <person name="Spatafora J."/>
            <person name="Crous P."/>
            <person name="Grigoriev I."/>
        </authorList>
    </citation>
    <scope>NUCLEOTIDE SEQUENCE</scope>
    <source>
        <strain evidence="1">CBS 269.34</strain>
    </source>
</reference>
<keyword evidence="2" id="KW-1185">Reference proteome</keyword>
<evidence type="ECO:0000313" key="1">
    <source>
        <dbReference type="EMBL" id="KAF2501152.1"/>
    </source>
</evidence>
<dbReference type="SUPFAM" id="SSF69322">
    <property type="entry name" value="Tricorn protease domain 2"/>
    <property type="match status" value="1"/>
</dbReference>
<dbReference type="Gene3D" id="2.130.10.10">
    <property type="entry name" value="YVTN repeat-like/Quinoprotein amine dehydrogenase"/>
    <property type="match status" value="2"/>
</dbReference>
<dbReference type="AlphaFoldDB" id="A0A6A6R9T8"/>
<dbReference type="EMBL" id="MU004182">
    <property type="protein sequence ID" value="KAF2501152.1"/>
    <property type="molecule type" value="Genomic_DNA"/>
</dbReference>
<name>A0A6A6R9T8_9PEZI</name>
<dbReference type="SMART" id="SM00320">
    <property type="entry name" value="WD40"/>
    <property type="match status" value="3"/>
</dbReference>
<dbReference type="InterPro" id="IPR001680">
    <property type="entry name" value="WD40_rpt"/>
</dbReference>
<protein>
    <submittedName>
        <fullName evidence="1">WD40 repeat-like protein</fullName>
    </submittedName>
</protein>
<dbReference type="InterPro" id="IPR015943">
    <property type="entry name" value="WD40/YVTN_repeat-like_dom_sf"/>
</dbReference>
<organism evidence="1 2">
    <name type="scientific">Lophium mytilinum</name>
    <dbReference type="NCBI Taxonomy" id="390894"/>
    <lineage>
        <taxon>Eukaryota</taxon>
        <taxon>Fungi</taxon>
        <taxon>Dikarya</taxon>
        <taxon>Ascomycota</taxon>
        <taxon>Pezizomycotina</taxon>
        <taxon>Dothideomycetes</taxon>
        <taxon>Pleosporomycetidae</taxon>
        <taxon>Mytilinidiales</taxon>
        <taxon>Mytilinidiaceae</taxon>
        <taxon>Lophium</taxon>
    </lineage>
</organism>
<dbReference type="Proteomes" id="UP000799750">
    <property type="component" value="Unassembled WGS sequence"/>
</dbReference>
<proteinExistence type="predicted"/>
<evidence type="ECO:0000313" key="2">
    <source>
        <dbReference type="Proteomes" id="UP000799750"/>
    </source>
</evidence>
<gene>
    <name evidence="1" type="ORF">BU16DRAFT_555652</name>
</gene>